<name>A0A1X7F1Q7_9BACT</name>
<dbReference type="EMBL" id="FWZU01000009">
    <property type="protein sequence ID" value="SMF44391.1"/>
    <property type="molecule type" value="Genomic_DNA"/>
</dbReference>
<dbReference type="STRING" id="1519643.SAMN06295933_3594"/>
<dbReference type="Proteomes" id="UP000192906">
    <property type="component" value="Unassembled WGS sequence"/>
</dbReference>
<reference evidence="2" key="1">
    <citation type="submission" date="2017-04" db="EMBL/GenBank/DDBJ databases">
        <authorList>
            <person name="Varghese N."/>
            <person name="Submissions S."/>
        </authorList>
    </citation>
    <scope>NUCLEOTIDE SEQUENCE [LARGE SCALE GENOMIC DNA]</scope>
    <source>
        <strain evidence="2">K3S</strain>
    </source>
</reference>
<protein>
    <submittedName>
        <fullName evidence="1">Uncharacterized protein</fullName>
    </submittedName>
</protein>
<dbReference type="RefSeq" id="WP_212637036.1">
    <property type="nucleotide sequence ID" value="NZ_FWZU01000009.1"/>
</dbReference>
<accession>A0A1X7F1Q7</accession>
<proteinExistence type="predicted"/>
<keyword evidence="2" id="KW-1185">Reference proteome</keyword>
<evidence type="ECO:0000313" key="1">
    <source>
        <dbReference type="EMBL" id="SMF44391.1"/>
    </source>
</evidence>
<dbReference type="AlphaFoldDB" id="A0A1X7F1Q7"/>
<sequence length="58" mass="6732">MKKDEQSNTLENPALAIKGGHELVICEDCGEELVFSMQDNYYQFTLILCTKLRPLFHR</sequence>
<evidence type="ECO:0000313" key="2">
    <source>
        <dbReference type="Proteomes" id="UP000192906"/>
    </source>
</evidence>
<gene>
    <name evidence="1" type="ORF">SAMN06295933_3594</name>
</gene>
<organism evidence="1 2">
    <name type="scientific">Desulfovibrio gilichinskyi</name>
    <dbReference type="NCBI Taxonomy" id="1519643"/>
    <lineage>
        <taxon>Bacteria</taxon>
        <taxon>Pseudomonadati</taxon>
        <taxon>Thermodesulfobacteriota</taxon>
        <taxon>Desulfovibrionia</taxon>
        <taxon>Desulfovibrionales</taxon>
        <taxon>Desulfovibrionaceae</taxon>
        <taxon>Desulfovibrio</taxon>
    </lineage>
</organism>